<dbReference type="RefSeq" id="WP_103044176.1">
    <property type="nucleotide sequence ID" value="NZ_BAABBP010000005.1"/>
</dbReference>
<dbReference type="PANTHER" id="PTHR30319:SF1">
    <property type="entry name" value="TRANSCRIPTIONAL REPRESSOR PAAX"/>
    <property type="match status" value="1"/>
</dbReference>
<name>A0ABP7QUA9_9BURK</name>
<dbReference type="Gene3D" id="3.30.70.2650">
    <property type="match status" value="1"/>
</dbReference>
<dbReference type="PANTHER" id="PTHR30319">
    <property type="entry name" value="PHENYLACETIC ACID REGULATOR-RELATED TRANSCRIPTIONAL REPRESSOR"/>
    <property type="match status" value="1"/>
</dbReference>
<sequence length="283" mass="31104">MKAFDQPLNAKVLPRALLLELLLANDGQPLLVSRAVAAGALFDISANHLRVALARLSAQSLVQAAGRGAWVLGPAARELAHDVARWRGAAQRMRADNGQYVAVHCAHLGRGDRTQIRQRERALRMLGFAPLHRDLWLRPDNIEADVAAVRARLYTLGLESDALVCGCHDLDAATQVRVRQLWDASALDAGYRKTIDRLQAWQRQAPQLAIDRAARESFLLGSAAIRQLVYDPLLPASWVDAPLRSRFIAAVQDFDATGRALWQRLFDGLPTSQARTAAHARAA</sequence>
<dbReference type="Proteomes" id="UP001501627">
    <property type="component" value="Unassembled WGS sequence"/>
</dbReference>
<accession>A0ABP7QUA9</accession>
<organism evidence="1 2">
    <name type="scientific">Comamonas faecalis</name>
    <dbReference type="NCBI Taxonomy" id="1387849"/>
    <lineage>
        <taxon>Bacteria</taxon>
        <taxon>Pseudomonadati</taxon>
        <taxon>Pseudomonadota</taxon>
        <taxon>Betaproteobacteria</taxon>
        <taxon>Burkholderiales</taxon>
        <taxon>Comamonadaceae</taxon>
        <taxon>Comamonas</taxon>
    </lineage>
</organism>
<gene>
    <name evidence="1" type="ORF">GCM10022279_08670</name>
</gene>
<reference evidence="2" key="1">
    <citation type="journal article" date="2019" name="Int. J. Syst. Evol. Microbiol.">
        <title>The Global Catalogue of Microorganisms (GCM) 10K type strain sequencing project: providing services to taxonomists for standard genome sequencing and annotation.</title>
        <authorList>
            <consortium name="The Broad Institute Genomics Platform"/>
            <consortium name="The Broad Institute Genome Sequencing Center for Infectious Disease"/>
            <person name="Wu L."/>
            <person name="Ma J."/>
        </authorList>
    </citation>
    <scope>NUCLEOTIDE SEQUENCE [LARGE SCALE GENOMIC DNA]</scope>
    <source>
        <strain evidence="2">JCM 17561</strain>
    </source>
</reference>
<dbReference type="Gene3D" id="1.10.10.10">
    <property type="entry name" value="Winged helix-like DNA-binding domain superfamily/Winged helix DNA-binding domain"/>
    <property type="match status" value="1"/>
</dbReference>
<evidence type="ECO:0000313" key="2">
    <source>
        <dbReference type="Proteomes" id="UP001501627"/>
    </source>
</evidence>
<dbReference type="EMBL" id="BAABBP010000005">
    <property type="protein sequence ID" value="GAA3987884.1"/>
    <property type="molecule type" value="Genomic_DNA"/>
</dbReference>
<dbReference type="InterPro" id="IPR036388">
    <property type="entry name" value="WH-like_DNA-bd_sf"/>
</dbReference>
<keyword evidence="2" id="KW-1185">Reference proteome</keyword>
<evidence type="ECO:0000313" key="1">
    <source>
        <dbReference type="EMBL" id="GAA3987884.1"/>
    </source>
</evidence>
<protein>
    <submittedName>
        <fullName evidence="1">PaaX family transcriptional regulator C-terminal domain-containing protein</fullName>
    </submittedName>
</protein>
<proteinExistence type="predicted"/>
<comment type="caution">
    <text evidence="1">The sequence shown here is derived from an EMBL/GenBank/DDBJ whole genome shotgun (WGS) entry which is preliminary data.</text>
</comment>